<protein>
    <submittedName>
        <fullName evidence="3">ATP-binding protein</fullName>
    </submittedName>
</protein>
<proteinExistence type="predicted"/>
<name>A0A5J5JUI1_9ACTN</name>
<dbReference type="Gene3D" id="3.30.565.10">
    <property type="entry name" value="Histidine kinase-like ATPase, C-terminal domain"/>
    <property type="match status" value="1"/>
</dbReference>
<dbReference type="PANTHER" id="PTHR35526">
    <property type="entry name" value="ANTI-SIGMA-F FACTOR RSBW-RELATED"/>
    <property type="match status" value="1"/>
</dbReference>
<keyword evidence="1" id="KW-0808">Transferase</keyword>
<dbReference type="AlphaFoldDB" id="A0A5J5JUI1"/>
<dbReference type="InterPro" id="IPR003594">
    <property type="entry name" value="HATPase_dom"/>
</dbReference>
<dbReference type="GO" id="GO:0004674">
    <property type="term" value="F:protein serine/threonine kinase activity"/>
    <property type="evidence" value="ECO:0007669"/>
    <property type="project" value="UniProtKB-KW"/>
</dbReference>
<keyword evidence="3" id="KW-0067">ATP-binding</keyword>
<dbReference type="Proteomes" id="UP000327011">
    <property type="component" value="Unassembled WGS sequence"/>
</dbReference>
<evidence type="ECO:0000313" key="3">
    <source>
        <dbReference type="EMBL" id="KAA9374875.1"/>
    </source>
</evidence>
<evidence type="ECO:0000256" key="1">
    <source>
        <dbReference type="ARBA" id="ARBA00022527"/>
    </source>
</evidence>
<keyword evidence="1" id="KW-0418">Kinase</keyword>
<organism evidence="3 4">
    <name type="scientific">Microbispora cellulosiformans</name>
    <dbReference type="NCBI Taxonomy" id="2614688"/>
    <lineage>
        <taxon>Bacteria</taxon>
        <taxon>Bacillati</taxon>
        <taxon>Actinomycetota</taxon>
        <taxon>Actinomycetes</taxon>
        <taxon>Streptosporangiales</taxon>
        <taxon>Streptosporangiaceae</taxon>
        <taxon>Microbispora</taxon>
    </lineage>
</organism>
<reference evidence="3 4" key="1">
    <citation type="submission" date="2019-09" db="EMBL/GenBank/DDBJ databases">
        <title>Screening of Novel Bioactive Compounds from Soil-Associated.</title>
        <authorList>
            <person name="Gong X."/>
        </authorList>
    </citation>
    <scope>NUCLEOTIDE SEQUENCE [LARGE SCALE GENOMIC DNA]</scope>
    <source>
        <strain evidence="3 4">Gxj-6</strain>
    </source>
</reference>
<dbReference type="Pfam" id="PF13581">
    <property type="entry name" value="HATPase_c_2"/>
    <property type="match status" value="1"/>
</dbReference>
<keyword evidence="4" id="KW-1185">Reference proteome</keyword>
<dbReference type="RefSeq" id="WP_150938354.1">
    <property type="nucleotide sequence ID" value="NZ_VYTZ01000014.1"/>
</dbReference>
<keyword evidence="3" id="KW-0547">Nucleotide-binding</keyword>
<keyword evidence="1" id="KW-0723">Serine/threonine-protein kinase</keyword>
<evidence type="ECO:0000259" key="2">
    <source>
        <dbReference type="Pfam" id="PF13581"/>
    </source>
</evidence>
<dbReference type="GO" id="GO:0005524">
    <property type="term" value="F:ATP binding"/>
    <property type="evidence" value="ECO:0007669"/>
    <property type="project" value="UniProtKB-KW"/>
</dbReference>
<dbReference type="CDD" id="cd16936">
    <property type="entry name" value="HATPase_RsbW-like"/>
    <property type="match status" value="1"/>
</dbReference>
<comment type="caution">
    <text evidence="3">The sequence shown here is derived from an EMBL/GenBank/DDBJ whole genome shotgun (WGS) entry which is preliminary data.</text>
</comment>
<feature type="domain" description="Histidine kinase/HSP90-like ATPase" evidence="2">
    <location>
        <begin position="43"/>
        <end position="146"/>
    </location>
</feature>
<dbReference type="EMBL" id="VYTZ01000014">
    <property type="protein sequence ID" value="KAA9374875.1"/>
    <property type="molecule type" value="Genomic_DNA"/>
</dbReference>
<dbReference type="PANTHER" id="PTHR35526:SF3">
    <property type="entry name" value="ANTI-SIGMA-F FACTOR RSBW"/>
    <property type="match status" value="1"/>
</dbReference>
<dbReference type="InterPro" id="IPR036890">
    <property type="entry name" value="HATPase_C_sf"/>
</dbReference>
<gene>
    <name evidence="3" type="ORF">F5972_30210</name>
</gene>
<accession>A0A5J5JUI1</accession>
<sequence>MDVLIAPTQTPPPTPEEPVQIPAEDRLIRVSAWQLSREGGPQQARRLLRSHVAEHVDGPALDEADVVVSELATNAFVHTGGPCELRLVQYAGFPIVYEIADVGDQEDIVAKRLAEALVCPAVADDPDIAHLDEGGFGLSIVAALTKGHCGVRPARLYHSTQAGKGVWFALPALGRRSCGSATSG</sequence>
<evidence type="ECO:0000313" key="4">
    <source>
        <dbReference type="Proteomes" id="UP000327011"/>
    </source>
</evidence>
<dbReference type="InterPro" id="IPR050267">
    <property type="entry name" value="Anti-sigma-factor_SerPK"/>
</dbReference>